<keyword evidence="2" id="KW-1185">Reference proteome</keyword>
<evidence type="ECO:0000313" key="2">
    <source>
        <dbReference type="Proteomes" id="UP000325797"/>
    </source>
</evidence>
<gene>
    <name evidence="1" type="ORF">FRZ61_19070</name>
</gene>
<proteinExistence type="predicted"/>
<name>A0A5J6MWH9_9PROT</name>
<organism evidence="1 2">
    <name type="scientific">Hypericibacter adhaerens</name>
    <dbReference type="NCBI Taxonomy" id="2602016"/>
    <lineage>
        <taxon>Bacteria</taxon>
        <taxon>Pseudomonadati</taxon>
        <taxon>Pseudomonadota</taxon>
        <taxon>Alphaproteobacteria</taxon>
        <taxon>Rhodospirillales</taxon>
        <taxon>Dongiaceae</taxon>
        <taxon>Hypericibacter</taxon>
    </lineage>
</organism>
<reference evidence="1 2" key="1">
    <citation type="submission" date="2019-08" db="EMBL/GenBank/DDBJ databases">
        <title>Hyperibacter terrae gen. nov., sp. nov. and Hyperibacter viscosus sp. nov., two new members in the family Rhodospirillaceae isolated from the rhizosphere of Hypericum perforatum.</title>
        <authorList>
            <person name="Noviana Z."/>
        </authorList>
    </citation>
    <scope>NUCLEOTIDE SEQUENCE [LARGE SCALE GENOMIC DNA]</scope>
    <source>
        <strain evidence="1 2">R5959</strain>
    </source>
</reference>
<sequence>MIAAKMQTAIPTMPAWKAWAAFLLTIAVLALAGCNTTEGFGRDVKNSGAWIENKADQAK</sequence>
<evidence type="ECO:0000313" key="1">
    <source>
        <dbReference type="EMBL" id="QEX21978.1"/>
    </source>
</evidence>
<accession>A0A5J6MWH9</accession>
<dbReference type="KEGG" id="hadh:FRZ61_19070"/>
<evidence type="ECO:0008006" key="3">
    <source>
        <dbReference type="Google" id="ProtNLM"/>
    </source>
</evidence>
<dbReference type="AlphaFoldDB" id="A0A5J6MWH9"/>
<dbReference type="PROSITE" id="PS51257">
    <property type="entry name" value="PROKAR_LIPOPROTEIN"/>
    <property type="match status" value="1"/>
</dbReference>
<dbReference type="Proteomes" id="UP000325797">
    <property type="component" value="Chromosome"/>
</dbReference>
<dbReference type="EMBL" id="CP042582">
    <property type="protein sequence ID" value="QEX21978.1"/>
    <property type="molecule type" value="Genomic_DNA"/>
</dbReference>
<protein>
    <recommendedName>
        <fullName evidence="3">Entericidin EcnAB</fullName>
    </recommendedName>
</protein>